<proteinExistence type="predicted"/>
<dbReference type="Proteomes" id="UP000308836">
    <property type="component" value="Unassembled WGS sequence"/>
</dbReference>
<protein>
    <submittedName>
        <fullName evidence="1">Uncharacterized protein</fullName>
    </submittedName>
</protein>
<sequence>MKRFWILLYGWLLNPALNALVFFMIDPSYDNLSYIGNTLHHPLFLWIWAVSSVIGMYWFSKSIWNRYHISYQKFLHLFICAGMPLSCVVPYDPGLPGWVNDIHVWLAIVCVCAFMLEWIVTFFQPVFTLSKAYRQLGFSLMTVFALSFLCLTSAGHVNALCEMAFSVGVNVVLAWSLVREP</sequence>
<comment type="caution">
    <text evidence="1">The sequence shown here is derived from an EMBL/GenBank/DDBJ whole genome shotgun (WGS) entry which is preliminary data.</text>
</comment>
<accession>A0AC61R7E8</accession>
<reference evidence="1" key="1">
    <citation type="submission" date="2019-04" db="EMBL/GenBank/DDBJ databases">
        <title>Microbes associate with the intestines of laboratory mice.</title>
        <authorList>
            <person name="Navarre W."/>
            <person name="Wong E."/>
            <person name="Huang K."/>
            <person name="Tropini C."/>
            <person name="Ng K."/>
            <person name="Yu B."/>
        </authorList>
    </citation>
    <scope>NUCLEOTIDE SEQUENCE</scope>
    <source>
        <strain evidence="1">NM09_H32</strain>
    </source>
</reference>
<dbReference type="EMBL" id="SRYG01000010">
    <property type="protein sequence ID" value="TGY66036.1"/>
    <property type="molecule type" value="Genomic_DNA"/>
</dbReference>
<evidence type="ECO:0000313" key="1">
    <source>
        <dbReference type="EMBL" id="TGY66036.1"/>
    </source>
</evidence>
<organism evidence="1 2">
    <name type="scientific">Dubosiella muris</name>
    <dbReference type="NCBI Taxonomy" id="3038133"/>
    <lineage>
        <taxon>Bacteria</taxon>
        <taxon>Bacillati</taxon>
        <taxon>Bacillota</taxon>
        <taxon>Erysipelotrichia</taxon>
        <taxon>Erysipelotrichales</taxon>
        <taxon>Erysipelotrichaceae</taxon>
        <taxon>Dubosiella</taxon>
    </lineage>
</organism>
<keyword evidence="2" id="KW-1185">Reference proteome</keyword>
<name>A0AC61R7E8_9FIRM</name>
<evidence type="ECO:0000313" key="2">
    <source>
        <dbReference type="Proteomes" id="UP000308836"/>
    </source>
</evidence>
<gene>
    <name evidence="1" type="ORF">E5336_05990</name>
</gene>